<dbReference type="EMBL" id="BQKI01000001">
    <property type="protein sequence ID" value="GJM84858.1"/>
    <property type="molecule type" value="Genomic_DNA"/>
</dbReference>
<keyword evidence="3" id="KW-1185">Reference proteome</keyword>
<dbReference type="PANTHER" id="PTHR33120:SF53">
    <property type="entry name" value="OS03G0697833 PROTEIN"/>
    <property type="match status" value="1"/>
</dbReference>
<dbReference type="AlphaFoldDB" id="A0AAV5BGQ5"/>
<reference evidence="2" key="1">
    <citation type="journal article" date="2018" name="DNA Res.">
        <title>Multiple hybrid de novo genome assembly of finger millet, an orphan allotetraploid crop.</title>
        <authorList>
            <person name="Hatakeyama M."/>
            <person name="Aluri S."/>
            <person name="Balachadran M.T."/>
            <person name="Sivarajan S.R."/>
            <person name="Patrignani A."/>
            <person name="Gruter S."/>
            <person name="Poveda L."/>
            <person name="Shimizu-Inatsugi R."/>
            <person name="Baeten J."/>
            <person name="Francoijs K.J."/>
            <person name="Nataraja K.N."/>
            <person name="Reddy Y.A.N."/>
            <person name="Phadnis S."/>
            <person name="Ravikumar R.L."/>
            <person name="Schlapbach R."/>
            <person name="Sreeman S.M."/>
            <person name="Shimizu K.K."/>
        </authorList>
    </citation>
    <scope>NUCLEOTIDE SEQUENCE</scope>
</reference>
<accession>A0AAV5BGQ5</accession>
<reference evidence="2" key="2">
    <citation type="submission" date="2021-12" db="EMBL/GenBank/DDBJ databases">
        <title>Resequencing data analysis of finger millet.</title>
        <authorList>
            <person name="Hatakeyama M."/>
            <person name="Aluri S."/>
            <person name="Balachadran M.T."/>
            <person name="Sivarajan S.R."/>
            <person name="Poveda L."/>
            <person name="Shimizu-Inatsugi R."/>
            <person name="Schlapbach R."/>
            <person name="Sreeman S.M."/>
            <person name="Shimizu K.K."/>
        </authorList>
    </citation>
    <scope>NUCLEOTIDE SEQUENCE</scope>
</reference>
<proteinExistence type="predicted"/>
<evidence type="ECO:0000313" key="3">
    <source>
        <dbReference type="Proteomes" id="UP001054889"/>
    </source>
</evidence>
<feature type="domain" description="DUF3615" evidence="1">
    <location>
        <begin position="235"/>
        <end position="337"/>
    </location>
</feature>
<evidence type="ECO:0000259" key="1">
    <source>
        <dbReference type="Pfam" id="PF12274"/>
    </source>
</evidence>
<dbReference type="InterPro" id="IPR022059">
    <property type="entry name" value="DUF3615"/>
</dbReference>
<dbReference type="Pfam" id="PF12274">
    <property type="entry name" value="DUF3615"/>
    <property type="match status" value="1"/>
</dbReference>
<comment type="caution">
    <text evidence="2">The sequence shown here is derived from an EMBL/GenBank/DDBJ whole genome shotgun (WGS) entry which is preliminary data.</text>
</comment>
<protein>
    <recommendedName>
        <fullName evidence="1">DUF3615 domain-containing protein</fullName>
    </recommendedName>
</protein>
<gene>
    <name evidence="2" type="primary">ga00568</name>
    <name evidence="2" type="ORF">PR202_ga00568</name>
</gene>
<sequence>MRPIDTMDLSEKDFKTMAFVDVCRTLSSRLDQVSSILATQGHLSSSKLNSLTEISKQGMHGTADPREPMIHAIARFAPTAKETPSPYELELSLTKRPACVRATTEASLRLAIAMVRLILSPTSFSIPSGMTLFPPQHKFEVNMICDESLAITECRSLHGLVRFVKALFPALTTYDATRVSYNSAALAACHPNPAALVKLATVILPGEEEKLKSLLEAKRALSADDIQTISKTFSQYDLPSKSEEDYELLVICGVNAEVPTDDDSDYFTDGYPYSHINIWARLKGSQLADETPVLLFIQYSNHSKDQNSSLCLPVSESSKDAGRCFHCERAGAKVIHPSSEIYLGRSTRFEDMARGDHSMCNDELADSGGLKTVFVDTSEDDCIYFDPAWDADFAMCLNKRAKRQDDHGEAIQEKKNLLKSFISPYSVICQNTQKCLRELTDPRNSMFHKEKAQEEFSTLSGGVAFLQFGGAGETAVGEETDSML</sequence>
<dbReference type="Proteomes" id="UP001054889">
    <property type="component" value="Unassembled WGS sequence"/>
</dbReference>
<evidence type="ECO:0000313" key="2">
    <source>
        <dbReference type="EMBL" id="GJM84858.1"/>
    </source>
</evidence>
<name>A0AAV5BGQ5_ELECO</name>
<dbReference type="PANTHER" id="PTHR33120">
    <property type="entry name" value="EXPRESSED PROTEIN-RELATED"/>
    <property type="match status" value="1"/>
</dbReference>
<organism evidence="2 3">
    <name type="scientific">Eleusine coracana subsp. coracana</name>
    <dbReference type="NCBI Taxonomy" id="191504"/>
    <lineage>
        <taxon>Eukaryota</taxon>
        <taxon>Viridiplantae</taxon>
        <taxon>Streptophyta</taxon>
        <taxon>Embryophyta</taxon>
        <taxon>Tracheophyta</taxon>
        <taxon>Spermatophyta</taxon>
        <taxon>Magnoliopsida</taxon>
        <taxon>Liliopsida</taxon>
        <taxon>Poales</taxon>
        <taxon>Poaceae</taxon>
        <taxon>PACMAD clade</taxon>
        <taxon>Chloridoideae</taxon>
        <taxon>Cynodonteae</taxon>
        <taxon>Eleusininae</taxon>
        <taxon>Eleusine</taxon>
    </lineage>
</organism>